<dbReference type="SUPFAM" id="SSF53743">
    <property type="entry name" value="FucI/AraA N-terminal and middle domains"/>
    <property type="match status" value="1"/>
</dbReference>
<evidence type="ECO:0000256" key="1">
    <source>
        <dbReference type="ARBA" id="ARBA00023235"/>
    </source>
</evidence>
<organism evidence="3 4">
    <name type="scientific">Roseburia inulinivorans</name>
    <dbReference type="NCBI Taxonomy" id="360807"/>
    <lineage>
        <taxon>Bacteria</taxon>
        <taxon>Bacillati</taxon>
        <taxon>Bacillota</taxon>
        <taxon>Clostridia</taxon>
        <taxon>Lachnospirales</taxon>
        <taxon>Lachnospiraceae</taxon>
        <taxon>Roseburia</taxon>
    </lineage>
</organism>
<evidence type="ECO:0000256" key="2">
    <source>
        <dbReference type="ARBA" id="ARBA00023277"/>
    </source>
</evidence>
<keyword evidence="2" id="KW-0119">Carbohydrate metabolism</keyword>
<dbReference type="GO" id="GO:0016861">
    <property type="term" value="F:intramolecular oxidoreductase activity, interconverting aldoses and ketoses"/>
    <property type="evidence" value="ECO:0007669"/>
    <property type="project" value="InterPro"/>
</dbReference>
<dbReference type="PANTHER" id="PTHR36120:SF1">
    <property type="entry name" value="L-FUCOSE ISOMERASE C-TERMINAL DOMAIN-CONTAINING PROTEIN"/>
    <property type="match status" value="1"/>
</dbReference>
<dbReference type="AlphaFoldDB" id="A0A412BDH8"/>
<evidence type="ECO:0000313" key="4">
    <source>
        <dbReference type="Proteomes" id="UP000283738"/>
    </source>
</evidence>
<gene>
    <name evidence="3" type="ORF">DWY96_04890</name>
</gene>
<sequence>MRYEKPTLKLGIAPTRRDLWNNKETNDNYQKILERTKEIAKESGIELVTLEELDFSAKRFTLGGRTIEMPADQYLTDYEDACVAAEYFKEKGVQALFLPFCNFGQEEAAAKLASELKVPVLLWGPRDQKPDGVKVGMRPTDTQCGLFAASKVLKRYGVTFTYVENCWIEDRLWEEELRKFICTAQVVTAFKNLRIAQISVRPQQFMSVMVNEAELLEKFGIELVPITGAVFVGTIKRIMQENQKEIDELVADIEKTIDMSRLKDKRVVAALELGIMEVAKKYQCNAVACDCWYTIRAAFGIAPCFVFGDLYDRGLPCACEMDIHAAITSVMAMAAAGYSRPAFTADLTLRHPENENAELLWHCGPFAKSLKRDGVDGYIVEEGQGFYPLKTGKLTVLRFDGRDGEYRCFAGEGESIDGPETGGNYVWLEVDNWPKWEKKFICGPYIHHVIGIFGAYADVIKDACRYLGISYDTPDTPEK</sequence>
<dbReference type="GO" id="GO:0005996">
    <property type="term" value="P:monosaccharide metabolic process"/>
    <property type="evidence" value="ECO:0007669"/>
    <property type="project" value="InterPro"/>
</dbReference>
<protein>
    <submittedName>
        <fullName evidence="3">Sugar isomerase</fullName>
    </submittedName>
</protein>
<comment type="caution">
    <text evidence="3">The sequence shown here is derived from an EMBL/GenBank/DDBJ whole genome shotgun (WGS) entry which is preliminary data.</text>
</comment>
<dbReference type="RefSeq" id="WP_118109162.1">
    <property type="nucleotide sequence ID" value="NZ_QRTF01000007.1"/>
</dbReference>
<dbReference type="PANTHER" id="PTHR36120">
    <property type="entry name" value="FUCOSE ISOMERASE"/>
    <property type="match status" value="1"/>
</dbReference>
<evidence type="ECO:0000313" key="3">
    <source>
        <dbReference type="EMBL" id="RGQ52005.1"/>
    </source>
</evidence>
<dbReference type="EMBL" id="QRTF01000007">
    <property type="protein sequence ID" value="RGQ52005.1"/>
    <property type="molecule type" value="Genomic_DNA"/>
</dbReference>
<name>A0A412BDH8_9FIRM</name>
<proteinExistence type="predicted"/>
<dbReference type="GO" id="GO:0005737">
    <property type="term" value="C:cytoplasm"/>
    <property type="evidence" value="ECO:0007669"/>
    <property type="project" value="InterPro"/>
</dbReference>
<accession>A0A412BDH8</accession>
<keyword evidence="1 3" id="KW-0413">Isomerase</keyword>
<dbReference type="InterPro" id="IPR009015">
    <property type="entry name" value="Fucose_isomerase_N/cen_sf"/>
</dbReference>
<dbReference type="Proteomes" id="UP000283738">
    <property type="component" value="Unassembled WGS sequence"/>
</dbReference>
<reference evidence="3 4" key="1">
    <citation type="submission" date="2018-08" db="EMBL/GenBank/DDBJ databases">
        <title>A genome reference for cultivated species of the human gut microbiota.</title>
        <authorList>
            <person name="Zou Y."/>
            <person name="Xue W."/>
            <person name="Luo G."/>
        </authorList>
    </citation>
    <scope>NUCLEOTIDE SEQUENCE [LARGE SCALE GENOMIC DNA]</scope>
    <source>
        <strain evidence="3 4">AF28-15</strain>
    </source>
</reference>